<feature type="compositionally biased region" description="Polar residues" evidence="1">
    <location>
        <begin position="59"/>
        <end position="78"/>
    </location>
</feature>
<gene>
    <name evidence="2" type="ORF">B0I36DRAFT_351820</name>
</gene>
<name>A0A9P9BM31_9PEZI</name>
<organism evidence="2 3">
    <name type="scientific">Microdochium trichocladiopsis</name>
    <dbReference type="NCBI Taxonomy" id="1682393"/>
    <lineage>
        <taxon>Eukaryota</taxon>
        <taxon>Fungi</taxon>
        <taxon>Dikarya</taxon>
        <taxon>Ascomycota</taxon>
        <taxon>Pezizomycotina</taxon>
        <taxon>Sordariomycetes</taxon>
        <taxon>Xylariomycetidae</taxon>
        <taxon>Xylariales</taxon>
        <taxon>Microdochiaceae</taxon>
        <taxon>Microdochium</taxon>
    </lineage>
</organism>
<reference evidence="2" key="1">
    <citation type="journal article" date="2021" name="Nat. Commun.">
        <title>Genetic determinants of endophytism in the Arabidopsis root mycobiome.</title>
        <authorList>
            <person name="Mesny F."/>
            <person name="Miyauchi S."/>
            <person name="Thiergart T."/>
            <person name="Pickel B."/>
            <person name="Atanasova L."/>
            <person name="Karlsson M."/>
            <person name="Huettel B."/>
            <person name="Barry K.W."/>
            <person name="Haridas S."/>
            <person name="Chen C."/>
            <person name="Bauer D."/>
            <person name="Andreopoulos W."/>
            <person name="Pangilinan J."/>
            <person name="LaButti K."/>
            <person name="Riley R."/>
            <person name="Lipzen A."/>
            <person name="Clum A."/>
            <person name="Drula E."/>
            <person name="Henrissat B."/>
            <person name="Kohler A."/>
            <person name="Grigoriev I.V."/>
            <person name="Martin F.M."/>
            <person name="Hacquard S."/>
        </authorList>
    </citation>
    <scope>NUCLEOTIDE SEQUENCE</scope>
    <source>
        <strain evidence="2">MPI-CAGE-CH-0230</strain>
    </source>
</reference>
<evidence type="ECO:0000256" key="1">
    <source>
        <dbReference type="SAM" id="MobiDB-lite"/>
    </source>
</evidence>
<dbReference type="GeneID" id="70186595"/>
<dbReference type="GO" id="GO:0031011">
    <property type="term" value="C:Ino80 complex"/>
    <property type="evidence" value="ECO:0007669"/>
    <property type="project" value="InterPro"/>
</dbReference>
<feature type="region of interest" description="Disordered" evidence="1">
    <location>
        <begin position="182"/>
        <end position="253"/>
    </location>
</feature>
<dbReference type="RefSeq" id="XP_046009090.1">
    <property type="nucleotide sequence ID" value="XM_046157049.1"/>
</dbReference>
<dbReference type="OrthoDB" id="4093188at2759"/>
<feature type="region of interest" description="Disordered" evidence="1">
    <location>
        <begin position="23"/>
        <end position="140"/>
    </location>
</feature>
<feature type="compositionally biased region" description="Basic residues" evidence="1">
    <location>
        <begin position="108"/>
        <end position="118"/>
    </location>
</feature>
<feature type="compositionally biased region" description="Basic and acidic residues" evidence="1">
    <location>
        <begin position="203"/>
        <end position="217"/>
    </location>
</feature>
<feature type="compositionally biased region" description="Polar residues" evidence="1">
    <location>
        <begin position="218"/>
        <end position="230"/>
    </location>
</feature>
<dbReference type="InterPro" id="IPR013175">
    <property type="entry name" value="INO80_su_Ies4"/>
</dbReference>
<feature type="compositionally biased region" description="Low complexity" evidence="1">
    <location>
        <begin position="238"/>
        <end position="253"/>
    </location>
</feature>
<keyword evidence="3" id="KW-1185">Reference proteome</keyword>
<dbReference type="GO" id="GO:0006338">
    <property type="term" value="P:chromatin remodeling"/>
    <property type="evidence" value="ECO:0007669"/>
    <property type="project" value="InterPro"/>
</dbReference>
<dbReference type="PANTHER" id="PTHR28061:SF1">
    <property type="entry name" value="INO80 COMPLEX SUBUNIT 4"/>
    <property type="match status" value="1"/>
</dbReference>
<dbReference type="AlphaFoldDB" id="A0A9P9BM31"/>
<dbReference type="PANTHER" id="PTHR28061">
    <property type="entry name" value="INO EIGHTY SUBUNIT 4"/>
    <property type="match status" value="1"/>
</dbReference>
<comment type="caution">
    <text evidence="2">The sequence shown here is derived from an EMBL/GenBank/DDBJ whole genome shotgun (WGS) entry which is preliminary data.</text>
</comment>
<evidence type="ECO:0000313" key="3">
    <source>
        <dbReference type="Proteomes" id="UP000756346"/>
    </source>
</evidence>
<dbReference type="Proteomes" id="UP000756346">
    <property type="component" value="Unassembled WGS sequence"/>
</dbReference>
<sequence length="253" mass="25744">MAPQDKGRRSSGKITMLVTLQVNPDKLRKIVDPSTANAEASIKESPAPEVGTPAEIPTAASSGENASDSTPGTPSSQAVMGPPSDTLKKKGVKRSAAGANGNEVVAKVRGKPGPKKKLKLDDGETARASAYHKLGPKANQGAINAGLRALDRSGTPCRKWQKGGFTLKSFTGVVWGIPRWTAPPKAKADADSSEGAGGSAESSNKENKDGSQAKSEKSASNAGGDNQQDVSKPPSVRISSPAPAAATPIAAAS</sequence>
<dbReference type="Pfam" id="PF08193">
    <property type="entry name" value="INO80_Ies4"/>
    <property type="match status" value="1"/>
</dbReference>
<accession>A0A9P9BM31</accession>
<proteinExistence type="predicted"/>
<protein>
    <submittedName>
        <fullName evidence="2">INO80 complex, subunit Ies4</fullName>
    </submittedName>
</protein>
<dbReference type="EMBL" id="JAGTJQ010000008">
    <property type="protein sequence ID" value="KAH7025873.1"/>
    <property type="molecule type" value="Genomic_DNA"/>
</dbReference>
<evidence type="ECO:0000313" key="2">
    <source>
        <dbReference type="EMBL" id="KAH7025873.1"/>
    </source>
</evidence>